<keyword evidence="3" id="KW-0472">Membrane</keyword>
<gene>
    <name evidence="6" type="ORF">WJX84_007137</name>
</gene>
<keyword evidence="3" id="KW-0812">Transmembrane</keyword>
<dbReference type="SUPFAM" id="SSF54236">
    <property type="entry name" value="Ubiquitin-like"/>
    <property type="match status" value="1"/>
</dbReference>
<keyword evidence="1" id="KW-1015">Disulfide bond</keyword>
<dbReference type="InterPro" id="IPR005182">
    <property type="entry name" value="YdbS-like_PH"/>
</dbReference>
<dbReference type="Pfam" id="PF03703">
    <property type="entry name" value="bPH_2"/>
    <property type="match status" value="1"/>
</dbReference>
<dbReference type="InterPro" id="IPR036249">
    <property type="entry name" value="Thioredoxin-like_sf"/>
</dbReference>
<sequence length="380" mass="41734">MGGQVLEITSKSQWTDGHRNTMHPVIVDFSAAWCGPCKAIAPHFEQWSQKYTGLAFWKVDVDQQQGIASEAGVRAMPTFQIFRQGKKVEEVRGADVKSLLALLEKYNAIGGPFSGQGRTLAGESSHSQPAAVSPAAPSPSPRPVRNPGSSQPSPFDYAGKIRLPTGTKLTGTFNPSQTVADLRRFLAKQAPSLGQSYTMTSSFPPRPLLDDMQSLEQAGVVNSVVNISARHLCPSGRRLHLRQQQLASLCTRAQENSEDRGLDFGEETFYEGPGPAAELVVSLLLGATLVYLPITLAVIGKKIWLKYKFTNRRVMVINTSPLFGNVIEIGYDKVKEVRSTNRAFGLWGDMVVFLKDGSKLEMTGVDRVKEMQEHVERFIV</sequence>
<feature type="domain" description="Thioredoxin" evidence="5">
    <location>
        <begin position="1"/>
        <end position="108"/>
    </location>
</feature>
<name>A0AAW1T6I9_9CHLO</name>
<dbReference type="Proteomes" id="UP001485043">
    <property type="component" value="Unassembled WGS sequence"/>
</dbReference>
<evidence type="ECO:0000256" key="1">
    <source>
        <dbReference type="ARBA" id="ARBA00023157"/>
    </source>
</evidence>
<feature type="transmembrane region" description="Helical" evidence="3">
    <location>
        <begin position="279"/>
        <end position="299"/>
    </location>
</feature>
<evidence type="ECO:0000259" key="5">
    <source>
        <dbReference type="PROSITE" id="PS51352"/>
    </source>
</evidence>
<dbReference type="Gene3D" id="3.10.20.90">
    <property type="entry name" value="Phosphatidylinositol 3-kinase Catalytic Subunit, Chain A, domain 1"/>
    <property type="match status" value="1"/>
</dbReference>
<dbReference type="InterPro" id="IPR017937">
    <property type="entry name" value="Thioredoxin_CS"/>
</dbReference>
<evidence type="ECO:0000313" key="7">
    <source>
        <dbReference type="Proteomes" id="UP001485043"/>
    </source>
</evidence>
<dbReference type="Pfam" id="PF00789">
    <property type="entry name" value="UBX"/>
    <property type="match status" value="1"/>
</dbReference>
<accession>A0AAW1T6I9</accession>
<dbReference type="InterPro" id="IPR029071">
    <property type="entry name" value="Ubiquitin-like_domsf"/>
</dbReference>
<reference evidence="6 7" key="1">
    <citation type="journal article" date="2024" name="Nat. Commun.">
        <title>Phylogenomics reveals the evolutionary origins of lichenization in chlorophyte algae.</title>
        <authorList>
            <person name="Puginier C."/>
            <person name="Libourel C."/>
            <person name="Otte J."/>
            <person name="Skaloud P."/>
            <person name="Haon M."/>
            <person name="Grisel S."/>
            <person name="Petersen M."/>
            <person name="Berrin J.G."/>
            <person name="Delaux P.M."/>
            <person name="Dal Grande F."/>
            <person name="Keller J."/>
        </authorList>
    </citation>
    <scope>NUCLEOTIDE SEQUENCE [LARGE SCALE GENOMIC DNA]</scope>
    <source>
        <strain evidence="6 7">SAG 2523</strain>
    </source>
</reference>
<dbReference type="SUPFAM" id="SSF52833">
    <property type="entry name" value="Thioredoxin-like"/>
    <property type="match status" value="1"/>
</dbReference>
<dbReference type="InterPro" id="IPR001012">
    <property type="entry name" value="UBX_dom"/>
</dbReference>
<feature type="compositionally biased region" description="Low complexity" evidence="2">
    <location>
        <begin position="124"/>
        <end position="135"/>
    </location>
</feature>
<evidence type="ECO:0000256" key="2">
    <source>
        <dbReference type="SAM" id="MobiDB-lite"/>
    </source>
</evidence>
<dbReference type="Pfam" id="PF00085">
    <property type="entry name" value="Thioredoxin"/>
    <property type="match status" value="1"/>
</dbReference>
<dbReference type="CDD" id="cd02947">
    <property type="entry name" value="TRX_family"/>
    <property type="match status" value="1"/>
</dbReference>
<keyword evidence="7" id="KW-1185">Reference proteome</keyword>
<dbReference type="InterPro" id="IPR013766">
    <property type="entry name" value="Thioredoxin_domain"/>
</dbReference>
<evidence type="ECO:0000259" key="4">
    <source>
        <dbReference type="PROSITE" id="PS50033"/>
    </source>
</evidence>
<proteinExistence type="predicted"/>
<protein>
    <recommendedName>
        <fullName evidence="8">Thioredoxin domain-containing protein</fullName>
    </recommendedName>
</protein>
<dbReference type="PRINTS" id="PR00421">
    <property type="entry name" value="THIOREDOXIN"/>
</dbReference>
<dbReference type="AlphaFoldDB" id="A0AAW1T6I9"/>
<comment type="caution">
    <text evidence="6">The sequence shown here is derived from an EMBL/GenBank/DDBJ whole genome shotgun (WGS) entry which is preliminary data.</text>
</comment>
<dbReference type="PROSITE" id="PS51352">
    <property type="entry name" value="THIOREDOXIN_2"/>
    <property type="match status" value="1"/>
</dbReference>
<dbReference type="FunFam" id="3.40.30.10:FF:000245">
    <property type="entry name" value="Thioredoxin"/>
    <property type="match status" value="1"/>
</dbReference>
<feature type="domain" description="UBX" evidence="4">
    <location>
        <begin position="160"/>
        <end position="228"/>
    </location>
</feature>
<dbReference type="EMBL" id="JALJOV010000275">
    <property type="protein sequence ID" value="KAK9865165.1"/>
    <property type="molecule type" value="Genomic_DNA"/>
</dbReference>
<feature type="region of interest" description="Disordered" evidence="2">
    <location>
        <begin position="117"/>
        <end position="161"/>
    </location>
</feature>
<evidence type="ECO:0000313" key="6">
    <source>
        <dbReference type="EMBL" id="KAK9865165.1"/>
    </source>
</evidence>
<keyword evidence="3" id="KW-1133">Transmembrane helix</keyword>
<dbReference type="PANTHER" id="PTHR46115">
    <property type="entry name" value="THIOREDOXIN-LIKE PROTEIN 1"/>
    <property type="match status" value="1"/>
</dbReference>
<evidence type="ECO:0008006" key="8">
    <source>
        <dbReference type="Google" id="ProtNLM"/>
    </source>
</evidence>
<dbReference type="PROSITE" id="PS50033">
    <property type="entry name" value="UBX"/>
    <property type="match status" value="1"/>
</dbReference>
<organism evidence="6 7">
    <name type="scientific">Apatococcus fuscideae</name>
    <dbReference type="NCBI Taxonomy" id="2026836"/>
    <lineage>
        <taxon>Eukaryota</taxon>
        <taxon>Viridiplantae</taxon>
        <taxon>Chlorophyta</taxon>
        <taxon>core chlorophytes</taxon>
        <taxon>Trebouxiophyceae</taxon>
        <taxon>Chlorellales</taxon>
        <taxon>Chlorellaceae</taxon>
        <taxon>Apatococcus</taxon>
    </lineage>
</organism>
<evidence type="ECO:0000256" key="3">
    <source>
        <dbReference type="SAM" id="Phobius"/>
    </source>
</evidence>
<dbReference type="Gene3D" id="3.40.30.10">
    <property type="entry name" value="Glutaredoxin"/>
    <property type="match status" value="1"/>
</dbReference>
<dbReference type="PROSITE" id="PS00194">
    <property type="entry name" value="THIOREDOXIN_1"/>
    <property type="match status" value="1"/>
</dbReference>
<dbReference type="CDD" id="cd01770">
    <property type="entry name" value="UBX_UBXN2"/>
    <property type="match status" value="1"/>
</dbReference>